<feature type="transmembrane region" description="Helical" evidence="8">
    <location>
        <begin position="376"/>
        <end position="402"/>
    </location>
</feature>
<dbReference type="PANTHER" id="PTHR31488">
    <property type="entry name" value="DPY-19-LIKE 1, LIKE (H. SAPIENS)"/>
    <property type="match status" value="1"/>
</dbReference>
<feature type="transmembrane region" description="Helical" evidence="8">
    <location>
        <begin position="159"/>
        <end position="182"/>
    </location>
</feature>
<feature type="transmembrane region" description="Helical" evidence="8">
    <location>
        <begin position="442"/>
        <end position="460"/>
    </location>
</feature>
<evidence type="ECO:0000256" key="5">
    <source>
        <dbReference type="ARBA" id="ARBA00022692"/>
    </source>
</evidence>
<protein>
    <submittedName>
        <fullName evidence="9">Uncharacterized protein</fullName>
    </submittedName>
</protein>
<feature type="transmembrane region" description="Helical" evidence="8">
    <location>
        <begin position="408"/>
        <end position="430"/>
    </location>
</feature>
<evidence type="ECO:0000256" key="2">
    <source>
        <dbReference type="ARBA" id="ARBA00008744"/>
    </source>
</evidence>
<feature type="transmembrane region" description="Helical" evidence="8">
    <location>
        <begin position="262"/>
        <end position="279"/>
    </location>
</feature>
<evidence type="ECO:0000256" key="7">
    <source>
        <dbReference type="ARBA" id="ARBA00023136"/>
    </source>
</evidence>
<dbReference type="Pfam" id="PF10034">
    <property type="entry name" value="Dpy19"/>
    <property type="match status" value="1"/>
</dbReference>
<dbReference type="EMBL" id="CAJFDH010000003">
    <property type="protein sequence ID" value="CAD5217567.1"/>
    <property type="molecule type" value="Genomic_DNA"/>
</dbReference>
<accession>A0A811KPJ2</accession>
<comment type="caution">
    <text evidence="9">The sequence shown here is derived from an EMBL/GenBank/DDBJ whole genome shotgun (WGS) entry which is preliminary data.</text>
</comment>
<feature type="transmembrane region" description="Helical" evidence="8">
    <location>
        <begin position="338"/>
        <end position="356"/>
    </location>
</feature>
<evidence type="ECO:0000256" key="1">
    <source>
        <dbReference type="ARBA" id="ARBA00004141"/>
    </source>
</evidence>
<dbReference type="GO" id="GO:0005637">
    <property type="term" value="C:nuclear inner membrane"/>
    <property type="evidence" value="ECO:0007669"/>
    <property type="project" value="TreeGrafter"/>
</dbReference>
<keyword evidence="10" id="KW-1185">Reference proteome</keyword>
<feature type="transmembrane region" description="Helical" evidence="8">
    <location>
        <begin position="291"/>
        <end position="318"/>
    </location>
</feature>
<feature type="transmembrane region" description="Helical" evidence="8">
    <location>
        <begin position="216"/>
        <end position="233"/>
    </location>
</feature>
<organism evidence="9 10">
    <name type="scientific">Bursaphelenchus okinawaensis</name>
    <dbReference type="NCBI Taxonomy" id="465554"/>
    <lineage>
        <taxon>Eukaryota</taxon>
        <taxon>Metazoa</taxon>
        <taxon>Ecdysozoa</taxon>
        <taxon>Nematoda</taxon>
        <taxon>Chromadorea</taxon>
        <taxon>Rhabditida</taxon>
        <taxon>Tylenchina</taxon>
        <taxon>Tylenchomorpha</taxon>
        <taxon>Aphelenchoidea</taxon>
        <taxon>Aphelenchoididae</taxon>
        <taxon>Bursaphelenchus</taxon>
    </lineage>
</organism>
<dbReference type="AlphaFoldDB" id="A0A811KPJ2"/>
<evidence type="ECO:0000256" key="3">
    <source>
        <dbReference type="ARBA" id="ARBA00022676"/>
    </source>
</evidence>
<dbReference type="InterPro" id="IPR018732">
    <property type="entry name" value="Dpy-19/Dpy-19-like"/>
</dbReference>
<dbReference type="GO" id="GO:0000030">
    <property type="term" value="F:mannosyltransferase activity"/>
    <property type="evidence" value="ECO:0007669"/>
    <property type="project" value="InterPro"/>
</dbReference>
<proteinExistence type="inferred from homology"/>
<reference evidence="9" key="1">
    <citation type="submission" date="2020-09" db="EMBL/GenBank/DDBJ databases">
        <authorList>
            <person name="Kikuchi T."/>
        </authorList>
    </citation>
    <scope>NUCLEOTIDE SEQUENCE</scope>
    <source>
        <strain evidence="9">SH1</strain>
    </source>
</reference>
<gene>
    <name evidence="9" type="ORF">BOKJ2_LOCUS7152</name>
</gene>
<dbReference type="EMBL" id="CAJFCW020000003">
    <property type="protein sequence ID" value="CAG9108038.1"/>
    <property type="molecule type" value="Genomic_DNA"/>
</dbReference>
<dbReference type="Proteomes" id="UP000783686">
    <property type="component" value="Unassembled WGS sequence"/>
</dbReference>
<sequence length="673" mass="77114">MAKKKAKTAENCSRNYLDVIYIVFVLILASIISIGHSIYLYTLFENDRFFSHLSDLEREMSYRTEMGLYFSYYKKIVNSPSFISGVQNIMYDDRVEAGHTINALQRFNLYPEVYLGAAFSIFKQFTKSFGYEDEICYQINRGKLPPVNSCEGVGNLHFFYNYAVFGLAGTVLGSVFVLGTLLSNTISGGLISAAAYLYNHGNATRVQWTPPLRESFGFPMLFFQMAMLTMFLRSKNAGKFGLFLFGWSTLHFILFWQFSGFALFAQLSCLLVTYSLGLIQQDLVKKLWNTYMISLLMGFVLLFGNSLILNSLFFTGLVSFKIITMLDTKISFSGSPKLLLYTVFYLTTTVGLKFLLGKSLGIRDDDHIFDILKSKFTNFATFHTMLYTCAAEFDFLPLATIIELSETYLTIAALLALLITVVFVFKNILLLQYEDSKEFGHVVFNAGQMVIFTIMALLIMRLKLFAVPQFCVFAAVIFNSKLISTTFGRKLKYKPVLIILLMALMTYKGKDNIAKQIGIKGEYSNEPQEYLFDWIETNTHKDDVFAGSMPTMANIHLSTGRKVFNHPHYEDAGLRERTFQVYQFYGRNTPETVYKTFKKLGINYFVLEPFLCKGHQRPECTYIGMFDKIYKKDLEKPTNCDRIIPILEQNRKNVEFKPFQIVYMATGYVVLKV</sequence>
<name>A0A811KPJ2_9BILA</name>
<dbReference type="Proteomes" id="UP000614601">
    <property type="component" value="Unassembled WGS sequence"/>
</dbReference>
<keyword evidence="5 8" id="KW-0812">Transmembrane</keyword>
<feature type="transmembrane region" description="Helical" evidence="8">
    <location>
        <begin position="20"/>
        <end position="44"/>
    </location>
</feature>
<feature type="transmembrane region" description="Helical" evidence="8">
    <location>
        <begin position="466"/>
        <end position="484"/>
    </location>
</feature>
<evidence type="ECO:0000313" key="9">
    <source>
        <dbReference type="EMBL" id="CAD5217567.1"/>
    </source>
</evidence>
<dbReference type="CDD" id="cd20177">
    <property type="entry name" value="Dpy19"/>
    <property type="match status" value="1"/>
</dbReference>
<evidence type="ECO:0000256" key="6">
    <source>
        <dbReference type="ARBA" id="ARBA00022989"/>
    </source>
</evidence>
<evidence type="ECO:0000313" key="10">
    <source>
        <dbReference type="Proteomes" id="UP000614601"/>
    </source>
</evidence>
<evidence type="ECO:0000256" key="4">
    <source>
        <dbReference type="ARBA" id="ARBA00022679"/>
    </source>
</evidence>
<dbReference type="InterPro" id="IPR047462">
    <property type="entry name" value="Dpy19"/>
</dbReference>
<keyword evidence="3" id="KW-0328">Glycosyltransferase</keyword>
<dbReference type="PANTHER" id="PTHR31488:SF1">
    <property type="entry name" value="C-MANNOSYLTRANSFERASE DPY19L1"/>
    <property type="match status" value="1"/>
</dbReference>
<dbReference type="OrthoDB" id="6019623at2759"/>
<comment type="similarity">
    <text evidence="2">Belongs to the dpy-19 family.</text>
</comment>
<keyword evidence="7 8" id="KW-0472">Membrane</keyword>
<keyword evidence="6 8" id="KW-1133">Transmembrane helix</keyword>
<comment type="subcellular location">
    <subcellularLocation>
        <location evidence="1">Membrane</location>
        <topology evidence="1">Multi-pass membrane protein</topology>
    </subcellularLocation>
</comment>
<evidence type="ECO:0000256" key="8">
    <source>
        <dbReference type="SAM" id="Phobius"/>
    </source>
</evidence>
<keyword evidence="4" id="KW-0808">Transferase</keyword>